<dbReference type="RefSeq" id="XP_025373697.1">
    <property type="nucleotide sequence ID" value="XM_025525575.1"/>
</dbReference>
<feature type="signal peptide" evidence="1">
    <location>
        <begin position="1"/>
        <end position="18"/>
    </location>
</feature>
<keyword evidence="3" id="KW-1185">Reference proteome</keyword>
<evidence type="ECO:0000313" key="3">
    <source>
        <dbReference type="Proteomes" id="UP000245768"/>
    </source>
</evidence>
<evidence type="ECO:0008006" key="4">
    <source>
        <dbReference type="Google" id="ProtNLM"/>
    </source>
</evidence>
<proteinExistence type="predicted"/>
<organism evidence="2 3">
    <name type="scientific">Acaromyces ingoldii</name>
    <dbReference type="NCBI Taxonomy" id="215250"/>
    <lineage>
        <taxon>Eukaryota</taxon>
        <taxon>Fungi</taxon>
        <taxon>Dikarya</taxon>
        <taxon>Basidiomycota</taxon>
        <taxon>Ustilaginomycotina</taxon>
        <taxon>Exobasidiomycetes</taxon>
        <taxon>Exobasidiales</taxon>
        <taxon>Cryptobasidiaceae</taxon>
        <taxon>Acaromyces</taxon>
    </lineage>
</organism>
<reference evidence="2 3" key="1">
    <citation type="journal article" date="2018" name="Mol. Biol. Evol.">
        <title>Broad Genomic Sampling Reveals a Smut Pathogenic Ancestry of the Fungal Clade Ustilaginomycotina.</title>
        <authorList>
            <person name="Kijpornyongpan T."/>
            <person name="Mondo S.J."/>
            <person name="Barry K."/>
            <person name="Sandor L."/>
            <person name="Lee J."/>
            <person name="Lipzen A."/>
            <person name="Pangilinan J."/>
            <person name="LaButti K."/>
            <person name="Hainaut M."/>
            <person name="Henrissat B."/>
            <person name="Grigoriev I.V."/>
            <person name="Spatafora J.W."/>
            <person name="Aime M.C."/>
        </authorList>
    </citation>
    <scope>NUCLEOTIDE SEQUENCE [LARGE SCALE GENOMIC DNA]</scope>
    <source>
        <strain evidence="2 3">MCA 4198</strain>
    </source>
</reference>
<protein>
    <recommendedName>
        <fullName evidence="4">Secreted protein</fullName>
    </recommendedName>
</protein>
<feature type="chain" id="PRO_5016338647" description="Secreted protein" evidence="1">
    <location>
        <begin position="19"/>
        <end position="120"/>
    </location>
</feature>
<gene>
    <name evidence="2" type="ORF">FA10DRAFT_55873</name>
</gene>
<name>A0A316YB16_9BASI</name>
<dbReference type="GeneID" id="37047491"/>
<evidence type="ECO:0000256" key="1">
    <source>
        <dbReference type="SAM" id="SignalP"/>
    </source>
</evidence>
<dbReference type="EMBL" id="KZ819645">
    <property type="protein sequence ID" value="PWN86499.1"/>
    <property type="molecule type" value="Genomic_DNA"/>
</dbReference>
<dbReference type="AlphaFoldDB" id="A0A316YB16"/>
<accession>A0A316YB16</accession>
<evidence type="ECO:0000313" key="2">
    <source>
        <dbReference type="EMBL" id="PWN86499.1"/>
    </source>
</evidence>
<sequence length="120" mass="13255">MNLVALVALVTAAGAVEQLTTIMSRRQYNMPLVRSNSSEVHAGDTLTTFLAEARQVFLRRVASFHAIGPSTRFNLCSTPVKSTATILTASSLGSRASLLRVTRFLEWWNDCVSEFHRSCH</sequence>
<dbReference type="Proteomes" id="UP000245768">
    <property type="component" value="Unassembled WGS sequence"/>
</dbReference>
<keyword evidence="1" id="KW-0732">Signal</keyword>
<dbReference type="InParanoid" id="A0A316YB16"/>